<gene>
    <name evidence="1" type="ORF">SAMN04488090_0741</name>
</gene>
<accession>A0A1G9JSN0</accession>
<organism evidence="1 2">
    <name type="scientific">Siphonobacter aquaeclarae</name>
    <dbReference type="NCBI Taxonomy" id="563176"/>
    <lineage>
        <taxon>Bacteria</taxon>
        <taxon>Pseudomonadati</taxon>
        <taxon>Bacteroidota</taxon>
        <taxon>Cytophagia</taxon>
        <taxon>Cytophagales</taxon>
        <taxon>Cytophagaceae</taxon>
        <taxon>Siphonobacter</taxon>
    </lineage>
</organism>
<evidence type="ECO:0000313" key="2">
    <source>
        <dbReference type="Proteomes" id="UP000198901"/>
    </source>
</evidence>
<dbReference type="AlphaFoldDB" id="A0A1G9JSN0"/>
<protein>
    <submittedName>
        <fullName evidence="1">Uncharacterized protein</fullName>
    </submittedName>
</protein>
<keyword evidence="2" id="KW-1185">Reference proteome</keyword>
<dbReference type="Proteomes" id="UP000198901">
    <property type="component" value="Unassembled WGS sequence"/>
</dbReference>
<evidence type="ECO:0000313" key="1">
    <source>
        <dbReference type="EMBL" id="SDL40461.1"/>
    </source>
</evidence>
<reference evidence="1 2" key="1">
    <citation type="submission" date="2016-10" db="EMBL/GenBank/DDBJ databases">
        <authorList>
            <person name="de Groot N.N."/>
        </authorList>
    </citation>
    <scope>NUCLEOTIDE SEQUENCE [LARGE SCALE GENOMIC DNA]</scope>
    <source>
        <strain evidence="1 2">DSM 21668</strain>
    </source>
</reference>
<dbReference type="EMBL" id="FNGS01000002">
    <property type="protein sequence ID" value="SDL40461.1"/>
    <property type="molecule type" value="Genomic_DNA"/>
</dbReference>
<dbReference type="RefSeq" id="WP_093197974.1">
    <property type="nucleotide sequence ID" value="NZ_FNGS01000002.1"/>
</dbReference>
<proteinExistence type="predicted"/>
<sequence length="69" mass="6890">MIGNAVLGAYAASIPSDSYGTYVGYAAGTNGGLEYLDTYIMAVGAWAGAGADNRNNTYLGAKAGMNASS</sequence>
<name>A0A1G9JSN0_9BACT</name>